<accession>A0A2S4L8J0</accession>
<dbReference type="EMBL" id="PKSG01000106">
    <property type="protein sequence ID" value="POR38750.1"/>
    <property type="molecule type" value="Genomic_DNA"/>
</dbReference>
<dbReference type="OrthoDB" id="5204833at2759"/>
<evidence type="ECO:0008006" key="4">
    <source>
        <dbReference type="Google" id="ProtNLM"/>
    </source>
</evidence>
<feature type="region of interest" description="Disordered" evidence="1">
    <location>
        <begin position="201"/>
        <end position="254"/>
    </location>
</feature>
<feature type="compositionally biased region" description="Low complexity" evidence="1">
    <location>
        <begin position="456"/>
        <end position="468"/>
    </location>
</feature>
<feature type="compositionally biased region" description="Basic and acidic residues" evidence="1">
    <location>
        <begin position="619"/>
        <end position="633"/>
    </location>
</feature>
<dbReference type="AlphaFoldDB" id="A0A2S4L8J0"/>
<dbReference type="STRING" id="94208.A0A2S4L8J0"/>
<evidence type="ECO:0000313" key="2">
    <source>
        <dbReference type="EMBL" id="POR38750.1"/>
    </source>
</evidence>
<feature type="compositionally biased region" description="Polar residues" evidence="1">
    <location>
        <begin position="221"/>
        <end position="233"/>
    </location>
</feature>
<feature type="compositionally biased region" description="Low complexity" evidence="1">
    <location>
        <begin position="346"/>
        <end position="357"/>
    </location>
</feature>
<sequence>MSPPTRRRSARLASASVKEKAAPELSSVAEHEETPPRRAPKNLVQPRTPVSSALKPPHDEMHPSKVHQTTGEPSSALRLGFSDIPSNGARQFGLTSTPSKIGGMPSSPFTFRFAREAADTTLSGDARRMMDEIRGQAAKIKADLVAQREAEGSCANANGRVMATPKGKSGRYSAAHMAEFKKMDSIEGHASAWRAQHGRFTPVKSSLKRSNSKANLDATPISHNSGIKPSPSKTRLDETPNQRPKASLKRTSSVANLDYVPRQAVAKAPETTAALGKSLAVAKSGQQSAVKRLKQRQDDDTSTARPVSRGDDSGPLPKSRSGLARLMSPTKSSIAHVAGPGKPTISLVPSPSKSSVPGLTKSATMTSLGSMSKTVDLRRRIISPGRFQRVKSILRGQKFDADGAKSAIPQPASQVSMTPAPPRTDKELPPIPLTTPRRKLTKRVAFTPETTNAAMSQNSPSPSKPSTSNVRAPLQAIEAQYPGLDEVLAQSKSSDNLYPDLSPLKRLVESRTQHGKARTPSVPGTFTFRSDHTIKFDDTSAKGFGAYPGQSSLRHVRGSIVPAAHMPGSFPAPPSPSSHPNKENAAPSPARMLSGTAHGMPNKKRHRASSDEEDAENEAAERAMKKRKNEQVPEGHALLAPRLVGAAPAGGVKKNRFGRSPAKTPGRTPGRVPTSASPGKKGSVLSMSRLNMLARPKNRG</sequence>
<dbReference type="Proteomes" id="UP000237481">
    <property type="component" value="Unassembled WGS sequence"/>
</dbReference>
<comment type="caution">
    <text evidence="2">The sequence shown here is derived from an EMBL/GenBank/DDBJ whole genome shotgun (WGS) entry which is preliminary data.</text>
</comment>
<evidence type="ECO:0000313" key="3">
    <source>
        <dbReference type="Proteomes" id="UP000237481"/>
    </source>
</evidence>
<organism evidence="2 3">
    <name type="scientific">Tolypocladium paradoxum</name>
    <dbReference type="NCBI Taxonomy" id="94208"/>
    <lineage>
        <taxon>Eukaryota</taxon>
        <taxon>Fungi</taxon>
        <taxon>Dikarya</taxon>
        <taxon>Ascomycota</taxon>
        <taxon>Pezizomycotina</taxon>
        <taxon>Sordariomycetes</taxon>
        <taxon>Hypocreomycetidae</taxon>
        <taxon>Hypocreales</taxon>
        <taxon>Ophiocordycipitaceae</taxon>
        <taxon>Tolypocladium</taxon>
    </lineage>
</organism>
<reference evidence="2 3" key="1">
    <citation type="submission" date="2018-01" db="EMBL/GenBank/DDBJ databases">
        <title>Harnessing the power of phylogenomics to disentangle the directionality and signatures of interkingdom host jumping in the parasitic fungal genus Tolypocladium.</title>
        <authorList>
            <person name="Quandt C.A."/>
            <person name="Patterson W."/>
            <person name="Spatafora J.W."/>
        </authorList>
    </citation>
    <scope>NUCLEOTIDE SEQUENCE [LARGE SCALE GENOMIC DNA]</scope>
    <source>
        <strain evidence="2 3">NRBC 100945</strain>
    </source>
</reference>
<name>A0A2S4L8J0_9HYPO</name>
<keyword evidence="3" id="KW-1185">Reference proteome</keyword>
<evidence type="ECO:0000256" key="1">
    <source>
        <dbReference type="SAM" id="MobiDB-lite"/>
    </source>
</evidence>
<feature type="compositionally biased region" description="Polar residues" evidence="1">
    <location>
        <begin position="241"/>
        <end position="254"/>
    </location>
</feature>
<gene>
    <name evidence="2" type="ORF">TPAR_01061</name>
</gene>
<feature type="region of interest" description="Disordered" evidence="1">
    <location>
        <begin position="564"/>
        <end position="700"/>
    </location>
</feature>
<protein>
    <recommendedName>
        <fullName evidence="4">Erythromycin esterase</fullName>
    </recommendedName>
</protein>
<feature type="region of interest" description="Disordered" evidence="1">
    <location>
        <begin position="1"/>
        <end position="78"/>
    </location>
</feature>
<feature type="region of interest" description="Disordered" evidence="1">
    <location>
        <begin position="401"/>
        <end position="470"/>
    </location>
</feature>
<proteinExistence type="predicted"/>
<feature type="compositionally biased region" description="Basic residues" evidence="1">
    <location>
        <begin position="1"/>
        <end position="10"/>
    </location>
</feature>
<feature type="region of interest" description="Disordered" evidence="1">
    <location>
        <begin position="281"/>
        <end position="363"/>
    </location>
</feature>